<dbReference type="Pfam" id="PF13529">
    <property type="entry name" value="Peptidase_C39_2"/>
    <property type="match status" value="1"/>
</dbReference>
<dbReference type="InterPro" id="IPR047194">
    <property type="entry name" value="CwlT-like_lysozyme"/>
</dbReference>
<dbReference type="Proteomes" id="UP001325248">
    <property type="component" value="Chromosome"/>
</dbReference>
<sequence length="604" mass="65553">MAEQHSGLDEAVGVGTSALTGAKQLKAAGALAKGAATGGIIGAAVSTAIECRHSLKKGLCILIALLMLPLLFIVMLPGLIFGSLTEDNGAFNSNTVINENIRAANTAIIEVLKECHDQTLSDIHAKISNIPKDDVASITDPYAYNISVNANLLISQFCASRNDYKEINVTELKKVIRNYEEDLFTYDITTETVTMEVTVNPGAAEGNPDMAGESTTKTVTFTRHNYTVKYAGDTYFADHIFFLTDEQKKIAEAYAENLTTFLGGATTEGIAIANVSDEVLAYRPAVERIAAKYGMSPYVELILAVMMQESGGRYLDVMQAAEGAFNTKYPHVPNGITDPEYSIECGIQELKYALDKAGCTGPTDLDRIKLALQAYNYGSGYIDWAIARDGGYTKENAIAYSDMMCARPNWHYSIYGDKEYVDHVLRYYTVTTTNGTYPANGMQIPHYLQTDYSNIPYGGGSIASSGCGPTSFAMIASYLTGTTITPIDAISWCGNSYYMPDVGTYWSYFAAAASHFGCGSVTQTNDPNAVLQALSQGHPVISSQRAGLFTSGGHFIVLRGVTANGKVLVNDPNDSRSKNYINREFDMMSEIHSTANAYWIFEKK</sequence>
<dbReference type="InterPro" id="IPR023346">
    <property type="entry name" value="Lysozyme-like_dom_sf"/>
</dbReference>
<accession>A0ABZ0U5Y6</accession>
<name>A0ABZ0U5Y6_9FIRM</name>
<dbReference type="CDD" id="cd16891">
    <property type="entry name" value="CwlT-like"/>
    <property type="match status" value="1"/>
</dbReference>
<keyword evidence="1" id="KW-1133">Transmembrane helix</keyword>
<dbReference type="Pfam" id="PF13702">
    <property type="entry name" value="Lysozyme_like"/>
    <property type="match status" value="1"/>
</dbReference>
<dbReference type="Gene3D" id="1.10.530.10">
    <property type="match status" value="1"/>
</dbReference>
<dbReference type="Gene3D" id="3.90.70.10">
    <property type="entry name" value="Cysteine proteinases"/>
    <property type="match status" value="1"/>
</dbReference>
<keyword evidence="1" id="KW-0472">Membrane</keyword>
<dbReference type="SUPFAM" id="SSF53955">
    <property type="entry name" value="Lysozyme-like"/>
    <property type="match status" value="1"/>
</dbReference>
<evidence type="ECO:0000259" key="2">
    <source>
        <dbReference type="Pfam" id="PF13529"/>
    </source>
</evidence>
<feature type="domain" description="CwlT-like lysozyme" evidence="3">
    <location>
        <begin position="277"/>
        <end position="407"/>
    </location>
</feature>
<keyword evidence="5" id="KW-1185">Reference proteome</keyword>
<dbReference type="InterPro" id="IPR039564">
    <property type="entry name" value="Peptidase_C39-like"/>
</dbReference>
<dbReference type="EMBL" id="CP136422">
    <property type="protein sequence ID" value="WPX72383.1"/>
    <property type="molecule type" value="Genomic_DNA"/>
</dbReference>
<feature type="transmembrane region" description="Helical" evidence="1">
    <location>
        <begin position="59"/>
        <end position="84"/>
    </location>
</feature>
<evidence type="ECO:0000313" key="4">
    <source>
        <dbReference type="EMBL" id="WPX72383.1"/>
    </source>
</evidence>
<proteinExistence type="predicted"/>
<evidence type="ECO:0000259" key="3">
    <source>
        <dbReference type="Pfam" id="PF13702"/>
    </source>
</evidence>
<feature type="domain" description="Peptidase C39-like" evidence="2">
    <location>
        <begin position="443"/>
        <end position="573"/>
    </location>
</feature>
<evidence type="ECO:0000313" key="5">
    <source>
        <dbReference type="Proteomes" id="UP001325248"/>
    </source>
</evidence>
<protein>
    <recommendedName>
        <fullName evidence="6">Peptidase M23</fullName>
    </recommendedName>
</protein>
<evidence type="ECO:0008006" key="6">
    <source>
        <dbReference type="Google" id="ProtNLM"/>
    </source>
</evidence>
<keyword evidence="1" id="KW-0812">Transmembrane</keyword>
<gene>
    <name evidence="4" type="ORF">BLCOC_07190</name>
</gene>
<evidence type="ECO:0000256" key="1">
    <source>
        <dbReference type="SAM" id="Phobius"/>
    </source>
</evidence>
<reference evidence="4" key="1">
    <citation type="submission" date="2023-10" db="EMBL/GenBank/DDBJ databases">
        <title>Genome sequence of Blautia coccoides DSM 935.</title>
        <authorList>
            <person name="Boeer T."/>
            <person name="Bengelsdorf F.R."/>
            <person name="Daniel R."/>
            <person name="Poehlein A."/>
        </authorList>
    </citation>
    <scope>NUCLEOTIDE SEQUENCE [LARGE SCALE GENOMIC DNA]</scope>
    <source>
        <strain evidence="4">DSM 935</strain>
    </source>
</reference>
<organism evidence="4 5">
    <name type="scientific">Blautia producta</name>
    <dbReference type="NCBI Taxonomy" id="33035"/>
    <lineage>
        <taxon>Bacteria</taxon>
        <taxon>Bacillati</taxon>
        <taxon>Bacillota</taxon>
        <taxon>Clostridia</taxon>
        <taxon>Lachnospirales</taxon>
        <taxon>Lachnospiraceae</taxon>
        <taxon>Blautia</taxon>
    </lineage>
</organism>